<evidence type="ECO:0000256" key="1">
    <source>
        <dbReference type="ARBA" id="ARBA00005476"/>
    </source>
</evidence>
<keyword evidence="4" id="KW-0378">Hydrolase</keyword>
<dbReference type="PANTHER" id="PTHR12181:SF12">
    <property type="entry name" value="PHOSPHATIDATE PHOSPHATASE"/>
    <property type="match status" value="1"/>
</dbReference>
<dbReference type="InterPro" id="IPR031315">
    <property type="entry name" value="LNS2/PITP"/>
</dbReference>
<dbReference type="AlphaFoldDB" id="A0A2P6Q0G6"/>
<evidence type="ECO:0000256" key="2">
    <source>
        <dbReference type="SAM" id="MobiDB-lite"/>
    </source>
</evidence>
<evidence type="ECO:0000313" key="5">
    <source>
        <dbReference type="Proteomes" id="UP000238479"/>
    </source>
</evidence>
<evidence type="ECO:0000313" key="4">
    <source>
        <dbReference type="EMBL" id="PRQ27672.1"/>
    </source>
</evidence>
<dbReference type="Pfam" id="PF08235">
    <property type="entry name" value="LNS2"/>
    <property type="match status" value="1"/>
</dbReference>
<dbReference type="InterPro" id="IPR013209">
    <property type="entry name" value="LNS2"/>
</dbReference>
<dbReference type="EMBL" id="PDCK01000044">
    <property type="protein sequence ID" value="PRQ27672.1"/>
    <property type="molecule type" value="Genomic_DNA"/>
</dbReference>
<feature type="region of interest" description="Disordered" evidence="2">
    <location>
        <begin position="709"/>
        <end position="730"/>
    </location>
</feature>
<dbReference type="InterPro" id="IPR026058">
    <property type="entry name" value="LIPIN"/>
</dbReference>
<sequence>MYAVGRLGSYISRGVYTVSGPFHPFGGAVDIIVVQQEDGSFKSSAWNVRFGKFQGVLKSKEKVVNICVNGEEASFHMYLDNKGEAYFLREVDAKEGESVLFPSTSSSDETDEQSREKRQPVKSKSCKYDAESLIVDHNNKCNGKVLSRTNSRKSRIFGIFGSRSMKERMTVNEEAEGDNSTIGRVDSLERAEFAANLLEVKWSTSLATKKNRKEGGSRLSCPDILESGVDEDMQISSEHRRVCSSLPDCALQEATAFCNSQIGNDPLSRFDKTPSYAEEASLISCLNTPNIVSRVCIELDESGATENDGNVKALVPNITGSDPTIPHSLEVEAFPFPGKRFVGQVFDDKGVVLAGCGISEKGGGIDRVESFIYCQSSESAVVGTYGSSEQTHEKLYIARGDCGKVHVHAEAVHARTELLSKEAVTEQFVEDIALKVQPLEAPETYSHETAHHSCIGNHNGDLGGPAKDPEHCSQMVHINALPDSVEIESRILPRLSNSDHQVQDEKEFKGEDITCDVQTSPGYISGSEITQATSVVPPGRLEEEQFLFSDSDELNTTKVQCTESSSSQCVDGEISVLYGPDGSKEFNGSAVSTNYESYSSPEKFAQEIPSTGFEKVIGKLKATSTTVDIPRNQKAADKEVGMLVGSLPSMWHQTDNLSALDLDAPLSHSLDSKAKTLKWIQQNRDDLSCIKLDIEQQLPLVKLDAENAEGTEELKDVPGSPALGDPSKASVTPSGSWKLWPFRFRRTNSQKAMQPNLNDCGSPEVENASESVVGVDSSNIVLTPKGMKKTERATSPTSEQLASLNLNEGRNTVTFTFSTAMLGKQQVDARIYLWKWNTRIVISDVDGTITKSDVLGQFMPLVGVDWSQTGVTHLFSAIKENGYELLFLSARAISQSSQTRQFLFNLKQDGKALPDGPVVISPDGLFPSLFREVIRRAPHEFKIACLEDIKSLFPSDCNPFYAGFGNRDTDEFSYLKVGIPLGKIFIINPKGEIVVNRRVDAKTYTSLHALVNGMFPPTTSSHEQEDFNSWNFWKLPPPDVS</sequence>
<dbReference type="SMART" id="SM00775">
    <property type="entry name" value="LNS2"/>
    <property type="match status" value="1"/>
</dbReference>
<comment type="caution">
    <text evidence="4">The sequence shown here is derived from an EMBL/GenBank/DDBJ whole genome shotgun (WGS) entry which is preliminary data.</text>
</comment>
<dbReference type="SUPFAM" id="SSF56784">
    <property type="entry name" value="HAD-like"/>
    <property type="match status" value="1"/>
</dbReference>
<feature type="region of interest" description="Disordered" evidence="2">
    <location>
        <begin position="99"/>
        <end position="123"/>
    </location>
</feature>
<dbReference type="OMA" id="IDQEKDM"/>
<dbReference type="GO" id="GO:0008195">
    <property type="term" value="F:phosphatidate phosphatase activity"/>
    <property type="evidence" value="ECO:0007669"/>
    <property type="project" value="UniProtKB-EC"/>
</dbReference>
<evidence type="ECO:0000259" key="3">
    <source>
        <dbReference type="SMART" id="SM00775"/>
    </source>
</evidence>
<dbReference type="Pfam" id="PF04571">
    <property type="entry name" value="Lipin_N"/>
    <property type="match status" value="1"/>
</dbReference>
<gene>
    <name evidence="4" type="ORF">RchiOBHm_Chr6g0307781</name>
</gene>
<dbReference type="OrthoDB" id="4567at2759"/>
<dbReference type="InterPro" id="IPR007651">
    <property type="entry name" value="Lipin_N"/>
</dbReference>
<feature type="domain" description="LNS2/PITP" evidence="3">
    <location>
        <begin position="840"/>
        <end position="996"/>
    </location>
</feature>
<dbReference type="EC" id="3.1.3.4" evidence="4"/>
<protein>
    <submittedName>
        <fullName evidence="4">Putative phosphatidate phosphatase</fullName>
        <ecNumber evidence="4">3.1.3.4</ecNumber>
    </submittedName>
</protein>
<dbReference type="STRING" id="74649.A0A2P6Q0G6"/>
<keyword evidence="5" id="KW-1185">Reference proteome</keyword>
<comment type="similarity">
    <text evidence="1">Belongs to the lipin family.</text>
</comment>
<accession>A0A2P6Q0G6</accession>
<dbReference type="PANTHER" id="PTHR12181">
    <property type="entry name" value="LIPIN"/>
    <property type="match status" value="1"/>
</dbReference>
<dbReference type="InterPro" id="IPR036412">
    <property type="entry name" value="HAD-like_sf"/>
</dbReference>
<name>A0A2P6Q0G6_ROSCH</name>
<dbReference type="Proteomes" id="UP000238479">
    <property type="component" value="Chromosome 6"/>
</dbReference>
<dbReference type="Gramene" id="PRQ27672">
    <property type="protein sequence ID" value="PRQ27672"/>
    <property type="gene ID" value="RchiOBHm_Chr6g0307781"/>
</dbReference>
<proteinExistence type="inferred from homology"/>
<organism evidence="4 5">
    <name type="scientific">Rosa chinensis</name>
    <name type="common">China rose</name>
    <dbReference type="NCBI Taxonomy" id="74649"/>
    <lineage>
        <taxon>Eukaryota</taxon>
        <taxon>Viridiplantae</taxon>
        <taxon>Streptophyta</taxon>
        <taxon>Embryophyta</taxon>
        <taxon>Tracheophyta</taxon>
        <taxon>Spermatophyta</taxon>
        <taxon>Magnoliopsida</taxon>
        <taxon>eudicotyledons</taxon>
        <taxon>Gunneridae</taxon>
        <taxon>Pentapetalae</taxon>
        <taxon>rosids</taxon>
        <taxon>fabids</taxon>
        <taxon>Rosales</taxon>
        <taxon>Rosaceae</taxon>
        <taxon>Rosoideae</taxon>
        <taxon>Rosoideae incertae sedis</taxon>
        <taxon>Rosa</taxon>
    </lineage>
</organism>
<reference evidence="4 5" key="1">
    <citation type="journal article" date="2018" name="Nat. Genet.">
        <title>The Rosa genome provides new insights in the design of modern roses.</title>
        <authorList>
            <person name="Bendahmane M."/>
        </authorList>
    </citation>
    <scope>NUCLEOTIDE SEQUENCE [LARGE SCALE GENOMIC DNA]</scope>
    <source>
        <strain evidence="5">cv. Old Blush</strain>
    </source>
</reference>